<comment type="caution">
    <text evidence="4">The sequence shown here is derived from an EMBL/GenBank/DDBJ whole genome shotgun (WGS) entry which is preliminary data.</text>
</comment>
<feature type="domain" description="C2H2-type" evidence="3">
    <location>
        <begin position="108"/>
        <end position="136"/>
    </location>
</feature>
<dbReference type="AlphaFoldDB" id="A0A9P0JGS3"/>
<feature type="compositionally biased region" description="Basic and acidic residues" evidence="2">
    <location>
        <begin position="225"/>
        <end position="236"/>
    </location>
</feature>
<gene>
    <name evidence="4" type="ORF">ACAOBT_LOCUS380</name>
</gene>
<sequence>MVNSGSLEGGECAVGGGGEVSEGRHSADGGDDAGRASRAKETASVDGDEANITHNDTFPLDKMQTLLSSPTAATQSLSTSPVPKQDESSGGSAGGNSTVTKPSTVRKLLCLYCERSFVSATLRQKHVERVHSVKQSRRISSRRQSQLTVTPCVYCDHQQPDNTLDDLFRHLVQEHSNRYFGCLTCRDRFLSPAMLADHNSANHPTKDAPSQPDTQKIQATAVEEQTTKGTEEHREDPEIDEEVTVKITRSRIKKAEEISKKPGKLRDLRSRRVKKITDHSIDNLKISSLTFDDVFDKAFFNRIKCNIEENLLHHIDGKLFKNQESETRISNFEKVSTTPQESQSSNPENFGCELSLNAVTPVASLSLNSQFGEDFESQIEYGAKPSKKKTQNKKDEEEASKKAALDKLNSLNPERSISPESFMEVREVLNEILNKVFAITEQDCESEILGENTSRCEDVRKIPRYLNLRPSSSLPTDGDIDHSDKITLICSSRETDNFELPTNPVRSENELVELSGEWARCRMYDWSKDIDKRLNLPNAKNTRNGLKVPDRNLVTILNSLSH</sequence>
<reference evidence="4" key="1">
    <citation type="submission" date="2022-03" db="EMBL/GenBank/DDBJ databases">
        <authorList>
            <person name="Sayadi A."/>
        </authorList>
    </citation>
    <scope>NUCLEOTIDE SEQUENCE</scope>
</reference>
<dbReference type="EMBL" id="CAKOFQ010006653">
    <property type="protein sequence ID" value="CAH1954135.1"/>
    <property type="molecule type" value="Genomic_DNA"/>
</dbReference>
<name>A0A9P0JGS3_ACAOB</name>
<accession>A0A9P0JGS3</accession>
<keyword evidence="1" id="KW-0863">Zinc-finger</keyword>
<keyword evidence="1" id="KW-0862">Zinc</keyword>
<evidence type="ECO:0000256" key="2">
    <source>
        <dbReference type="SAM" id="MobiDB-lite"/>
    </source>
</evidence>
<dbReference type="PROSITE" id="PS00028">
    <property type="entry name" value="ZINC_FINGER_C2H2_1"/>
    <property type="match status" value="2"/>
</dbReference>
<feature type="region of interest" description="Disordered" evidence="2">
    <location>
        <begin position="1"/>
        <end position="56"/>
    </location>
</feature>
<evidence type="ECO:0000259" key="3">
    <source>
        <dbReference type="PROSITE" id="PS50157"/>
    </source>
</evidence>
<evidence type="ECO:0000313" key="4">
    <source>
        <dbReference type="EMBL" id="CAH1954135.1"/>
    </source>
</evidence>
<feature type="region of interest" description="Disordered" evidence="2">
    <location>
        <begin position="69"/>
        <end position="100"/>
    </location>
</feature>
<keyword evidence="1" id="KW-0479">Metal-binding</keyword>
<feature type="region of interest" description="Disordered" evidence="2">
    <location>
        <begin position="380"/>
        <end position="412"/>
    </location>
</feature>
<feature type="region of interest" description="Disordered" evidence="2">
    <location>
        <begin position="197"/>
        <end position="240"/>
    </location>
</feature>
<evidence type="ECO:0000313" key="5">
    <source>
        <dbReference type="Proteomes" id="UP001152888"/>
    </source>
</evidence>
<organism evidence="4 5">
    <name type="scientific">Acanthoscelides obtectus</name>
    <name type="common">Bean weevil</name>
    <name type="synonym">Bruchus obtectus</name>
    <dbReference type="NCBI Taxonomy" id="200917"/>
    <lineage>
        <taxon>Eukaryota</taxon>
        <taxon>Metazoa</taxon>
        <taxon>Ecdysozoa</taxon>
        <taxon>Arthropoda</taxon>
        <taxon>Hexapoda</taxon>
        <taxon>Insecta</taxon>
        <taxon>Pterygota</taxon>
        <taxon>Neoptera</taxon>
        <taxon>Endopterygota</taxon>
        <taxon>Coleoptera</taxon>
        <taxon>Polyphaga</taxon>
        <taxon>Cucujiformia</taxon>
        <taxon>Chrysomeloidea</taxon>
        <taxon>Chrysomelidae</taxon>
        <taxon>Bruchinae</taxon>
        <taxon>Bruchini</taxon>
        <taxon>Acanthoscelides</taxon>
    </lineage>
</organism>
<evidence type="ECO:0000256" key="1">
    <source>
        <dbReference type="PROSITE-ProRule" id="PRU00042"/>
    </source>
</evidence>
<feature type="compositionally biased region" description="Basic and acidic residues" evidence="2">
    <location>
        <begin position="392"/>
        <end position="405"/>
    </location>
</feature>
<dbReference type="SMART" id="SM00355">
    <property type="entry name" value="ZnF_C2H2"/>
    <property type="match status" value="3"/>
</dbReference>
<feature type="compositionally biased region" description="Polar residues" evidence="2">
    <location>
        <begin position="69"/>
        <end position="82"/>
    </location>
</feature>
<dbReference type="Proteomes" id="UP001152888">
    <property type="component" value="Unassembled WGS sequence"/>
</dbReference>
<feature type="compositionally biased region" description="Polar residues" evidence="2">
    <location>
        <begin position="211"/>
        <end position="224"/>
    </location>
</feature>
<dbReference type="OrthoDB" id="6382392at2759"/>
<proteinExistence type="predicted"/>
<dbReference type="InterPro" id="IPR013087">
    <property type="entry name" value="Znf_C2H2_type"/>
</dbReference>
<dbReference type="PROSITE" id="PS50157">
    <property type="entry name" value="ZINC_FINGER_C2H2_2"/>
    <property type="match status" value="1"/>
</dbReference>
<protein>
    <recommendedName>
        <fullName evidence="3">C2H2-type domain-containing protein</fullName>
    </recommendedName>
</protein>
<feature type="compositionally biased region" description="Low complexity" evidence="2">
    <location>
        <begin position="1"/>
        <end position="11"/>
    </location>
</feature>
<feature type="compositionally biased region" description="Basic and acidic residues" evidence="2">
    <location>
        <begin position="21"/>
        <end position="43"/>
    </location>
</feature>
<dbReference type="GO" id="GO:0008270">
    <property type="term" value="F:zinc ion binding"/>
    <property type="evidence" value="ECO:0007669"/>
    <property type="project" value="UniProtKB-KW"/>
</dbReference>
<keyword evidence="5" id="KW-1185">Reference proteome</keyword>